<organism evidence="2">
    <name type="scientific">freshwater metagenome</name>
    <dbReference type="NCBI Taxonomy" id="449393"/>
    <lineage>
        <taxon>unclassified sequences</taxon>
        <taxon>metagenomes</taxon>
        <taxon>ecological metagenomes</taxon>
    </lineage>
</organism>
<sequence>MALDAPETHPGSGPSDVRRRLALARRRVRRAVLGRRRLLAAVCAALAVVAGVRAVAAPPPQTVAVTVASRDLPAGAVLAPEDLATVELPPDALPDDLLGDPTGRTLAGPVARGEPLTGVRVVGAPLAHEALAGTDRLALPVRLPDAGAVGLLRVGDRIDLVATDPQGATSEVVARGVPVLALPGPDSSAGAAGPAGPAGGRLVVVGVAADELAQVSTAAAATFLTYAWTR</sequence>
<gene>
    <name evidence="2" type="ORF">UFOPK2761_00542</name>
</gene>
<dbReference type="Pfam" id="PF08666">
    <property type="entry name" value="SAF"/>
    <property type="match status" value="1"/>
</dbReference>
<accession>A0A6J6SAD1</accession>
<dbReference type="SMART" id="SM00858">
    <property type="entry name" value="SAF"/>
    <property type="match status" value="1"/>
</dbReference>
<dbReference type="CDD" id="cd11614">
    <property type="entry name" value="SAF_CpaB_FlgA_like"/>
    <property type="match status" value="1"/>
</dbReference>
<dbReference type="AlphaFoldDB" id="A0A6J6SAD1"/>
<evidence type="ECO:0000313" key="2">
    <source>
        <dbReference type="EMBL" id="CAB4731555.1"/>
    </source>
</evidence>
<dbReference type="EMBL" id="CAEZYQ010000003">
    <property type="protein sequence ID" value="CAB4731555.1"/>
    <property type="molecule type" value="Genomic_DNA"/>
</dbReference>
<feature type="domain" description="SAF" evidence="1">
    <location>
        <begin position="63"/>
        <end position="122"/>
    </location>
</feature>
<protein>
    <submittedName>
        <fullName evidence="2">Unannotated protein</fullName>
    </submittedName>
</protein>
<name>A0A6J6SAD1_9ZZZZ</name>
<reference evidence="2" key="1">
    <citation type="submission" date="2020-05" db="EMBL/GenBank/DDBJ databases">
        <authorList>
            <person name="Chiriac C."/>
            <person name="Salcher M."/>
            <person name="Ghai R."/>
            <person name="Kavagutti S V."/>
        </authorList>
    </citation>
    <scope>NUCLEOTIDE SEQUENCE</scope>
</reference>
<dbReference type="InterPro" id="IPR013974">
    <property type="entry name" value="SAF"/>
</dbReference>
<proteinExistence type="predicted"/>
<evidence type="ECO:0000259" key="1">
    <source>
        <dbReference type="SMART" id="SM00858"/>
    </source>
</evidence>